<gene>
    <name evidence="1" type="ORF">APZ42_005363</name>
</gene>
<evidence type="ECO:0000313" key="1">
    <source>
        <dbReference type="EMBL" id="KZR98973.1"/>
    </source>
</evidence>
<dbReference type="Proteomes" id="UP000076858">
    <property type="component" value="Unassembled WGS sequence"/>
</dbReference>
<keyword evidence="2" id="KW-1185">Reference proteome</keyword>
<organism evidence="1 2">
    <name type="scientific">Daphnia magna</name>
    <dbReference type="NCBI Taxonomy" id="35525"/>
    <lineage>
        <taxon>Eukaryota</taxon>
        <taxon>Metazoa</taxon>
        <taxon>Ecdysozoa</taxon>
        <taxon>Arthropoda</taxon>
        <taxon>Crustacea</taxon>
        <taxon>Branchiopoda</taxon>
        <taxon>Diplostraca</taxon>
        <taxon>Cladocera</taxon>
        <taxon>Anomopoda</taxon>
        <taxon>Daphniidae</taxon>
        <taxon>Daphnia</taxon>
    </lineage>
</organism>
<name>A0A162CTK6_9CRUS</name>
<dbReference type="AlphaFoldDB" id="A0A162CTK6"/>
<proteinExistence type="predicted"/>
<accession>A0A162CTK6</accession>
<evidence type="ECO:0000313" key="2">
    <source>
        <dbReference type="Proteomes" id="UP000076858"/>
    </source>
</evidence>
<comment type="caution">
    <text evidence="1">The sequence shown here is derived from an EMBL/GenBank/DDBJ whole genome shotgun (WGS) entry which is preliminary data.</text>
</comment>
<protein>
    <submittedName>
        <fullName evidence="1">Uncharacterized protein</fullName>
    </submittedName>
</protein>
<sequence>MEQLDILRCAFSANAKIKFVSNLWYAVYSVLWENQPVHFKNIVFFSITMFYLTVVPNSRFAIHYRYISFSNNTIKLL</sequence>
<reference evidence="1 2" key="1">
    <citation type="submission" date="2016-03" db="EMBL/GenBank/DDBJ databases">
        <title>EvidentialGene: Evidence-directed Construction of Genes on Genomes.</title>
        <authorList>
            <person name="Gilbert D.G."/>
            <person name="Choi J.-H."/>
            <person name="Mockaitis K."/>
            <person name="Colbourne J."/>
            <person name="Pfrender M."/>
        </authorList>
    </citation>
    <scope>NUCLEOTIDE SEQUENCE [LARGE SCALE GENOMIC DNA]</scope>
    <source>
        <strain evidence="1 2">Xinb3</strain>
        <tissue evidence="1">Complete organism</tissue>
    </source>
</reference>
<dbReference type="EMBL" id="LRGB01015143">
    <property type="protein sequence ID" value="KZR98973.1"/>
    <property type="molecule type" value="Genomic_DNA"/>
</dbReference>